<sequence length="141" mass="15933">MQPVLPTQSYRSIKSSWPSGRVVLSPLNKVVLILMMIKTPAPSSLELLQPHPNLLPIVHSSRCLFYNILTHFVLPHVSCLSNLKTIFNASLFLLSKKDDLQISIKLGGRAHLVRTLPSKKHLFNYNICGHIIKARFMLIRA</sequence>
<dbReference type="EMBL" id="HBUF01343739">
    <property type="protein sequence ID" value="CAG6707056.1"/>
    <property type="molecule type" value="Transcribed_RNA"/>
</dbReference>
<proteinExistence type="predicted"/>
<evidence type="ECO:0000313" key="1">
    <source>
        <dbReference type="EMBL" id="CAG6707056.1"/>
    </source>
</evidence>
<dbReference type="AlphaFoldDB" id="A0A8D8ULI2"/>
<accession>A0A8D8ULI2</accession>
<reference evidence="1" key="1">
    <citation type="submission" date="2021-05" db="EMBL/GenBank/DDBJ databases">
        <authorList>
            <person name="Alioto T."/>
            <person name="Alioto T."/>
            <person name="Gomez Garrido J."/>
        </authorList>
    </citation>
    <scope>NUCLEOTIDE SEQUENCE</scope>
</reference>
<organism evidence="1">
    <name type="scientific">Cacopsylla melanoneura</name>
    <dbReference type="NCBI Taxonomy" id="428564"/>
    <lineage>
        <taxon>Eukaryota</taxon>
        <taxon>Metazoa</taxon>
        <taxon>Ecdysozoa</taxon>
        <taxon>Arthropoda</taxon>
        <taxon>Hexapoda</taxon>
        <taxon>Insecta</taxon>
        <taxon>Pterygota</taxon>
        <taxon>Neoptera</taxon>
        <taxon>Paraneoptera</taxon>
        <taxon>Hemiptera</taxon>
        <taxon>Sternorrhyncha</taxon>
        <taxon>Psylloidea</taxon>
        <taxon>Psyllidae</taxon>
        <taxon>Psyllinae</taxon>
        <taxon>Cacopsylla</taxon>
    </lineage>
</organism>
<name>A0A8D8ULI2_9HEMI</name>
<protein>
    <submittedName>
        <fullName evidence="1">Uncharacterized protein</fullName>
    </submittedName>
</protein>